<evidence type="ECO:0000256" key="13">
    <source>
        <dbReference type="ARBA" id="ARBA00023136"/>
    </source>
</evidence>
<dbReference type="Proteomes" id="UP000267841">
    <property type="component" value="Unassembled WGS sequence"/>
</dbReference>
<feature type="domain" description="4Fe-4S His(Cys)3-ligated-type" evidence="17">
    <location>
        <begin position="83"/>
        <end position="122"/>
    </location>
</feature>
<reference evidence="18 19" key="1">
    <citation type="submission" date="2018-10" db="EMBL/GenBank/DDBJ databases">
        <title>Genomic Encyclopedia of Archaeal and Bacterial Type Strains, Phase II (KMG-II): from individual species to whole genera.</title>
        <authorList>
            <person name="Goeker M."/>
        </authorList>
    </citation>
    <scope>NUCLEOTIDE SEQUENCE [LARGE SCALE GENOMIC DNA]</scope>
    <source>
        <strain evidence="18 19">DSM 16510</strain>
    </source>
</reference>
<keyword evidence="9" id="KW-1278">Translocase</keyword>
<dbReference type="GO" id="GO:0046872">
    <property type="term" value="F:metal ion binding"/>
    <property type="evidence" value="ECO:0007669"/>
    <property type="project" value="UniProtKB-KW"/>
</dbReference>
<comment type="subcellular location">
    <subcellularLocation>
        <location evidence="2">Membrane</location>
    </subcellularLocation>
</comment>
<name>A0A497XP47_9AQUI</name>
<comment type="cofactor">
    <cofactor evidence="14">
        <name>[2Fe-2S] cluster</name>
        <dbReference type="ChEBI" id="CHEBI:190135"/>
    </cofactor>
</comment>
<dbReference type="GO" id="GO:0008137">
    <property type="term" value="F:NADH dehydrogenase (ubiquinone) activity"/>
    <property type="evidence" value="ECO:0007669"/>
    <property type="project" value="InterPro"/>
</dbReference>
<evidence type="ECO:0000313" key="19">
    <source>
        <dbReference type="Proteomes" id="UP000267841"/>
    </source>
</evidence>
<evidence type="ECO:0000256" key="1">
    <source>
        <dbReference type="ARBA" id="ARBA00001966"/>
    </source>
</evidence>
<feature type="domain" description="2Fe-2S ferredoxin-type" evidence="15">
    <location>
        <begin position="3"/>
        <end position="81"/>
    </location>
</feature>
<keyword evidence="8" id="KW-0677">Repeat</keyword>
<dbReference type="GO" id="GO:0051537">
    <property type="term" value="F:2 iron, 2 sulfur cluster binding"/>
    <property type="evidence" value="ECO:0007669"/>
    <property type="project" value="UniProtKB-KW"/>
</dbReference>
<comment type="similarity">
    <text evidence="3">Belongs to the complex I 75 kDa subunit family.</text>
</comment>
<dbReference type="PROSITE" id="PS00641">
    <property type="entry name" value="COMPLEX1_75K_1"/>
    <property type="match status" value="1"/>
</dbReference>
<dbReference type="PROSITE" id="PS51379">
    <property type="entry name" value="4FE4S_FER_2"/>
    <property type="match status" value="1"/>
</dbReference>
<dbReference type="PROSITE" id="PS51839">
    <property type="entry name" value="4FE4S_HC3"/>
    <property type="match status" value="1"/>
</dbReference>
<keyword evidence="6" id="KW-0874">Quinone</keyword>
<evidence type="ECO:0000256" key="8">
    <source>
        <dbReference type="ARBA" id="ARBA00022737"/>
    </source>
</evidence>
<dbReference type="Pfam" id="PF10588">
    <property type="entry name" value="NADH-G_4Fe-4S_3"/>
    <property type="match status" value="1"/>
</dbReference>
<keyword evidence="5" id="KW-0001">2Fe-2S</keyword>
<keyword evidence="11" id="KW-0411">Iron-sulfur</keyword>
<gene>
    <name evidence="18" type="ORF">BCF55_0303</name>
</gene>
<dbReference type="InterPro" id="IPR050123">
    <property type="entry name" value="Prok_molybdopt-oxidoreductase"/>
</dbReference>
<dbReference type="FunFam" id="3.10.20.740:FF:000004">
    <property type="entry name" value="NADH-quinone oxidoreductase"/>
    <property type="match status" value="1"/>
</dbReference>
<dbReference type="GO" id="GO:0016020">
    <property type="term" value="C:membrane"/>
    <property type="evidence" value="ECO:0007669"/>
    <property type="project" value="UniProtKB-SubCell"/>
</dbReference>
<evidence type="ECO:0000313" key="18">
    <source>
        <dbReference type="EMBL" id="RLJ70041.1"/>
    </source>
</evidence>
<dbReference type="SUPFAM" id="SSF54862">
    <property type="entry name" value="4Fe-4S ferredoxins"/>
    <property type="match status" value="1"/>
</dbReference>
<dbReference type="PANTHER" id="PTHR43105">
    <property type="entry name" value="RESPIRATORY NITRATE REDUCTASE"/>
    <property type="match status" value="1"/>
</dbReference>
<dbReference type="GO" id="GO:0016491">
    <property type="term" value="F:oxidoreductase activity"/>
    <property type="evidence" value="ECO:0007669"/>
    <property type="project" value="InterPro"/>
</dbReference>
<dbReference type="AlphaFoldDB" id="A0A497XP47"/>
<dbReference type="InterPro" id="IPR019574">
    <property type="entry name" value="NADH_UbQ_OxRdtase_Gsu_4Fe4S-bd"/>
</dbReference>
<evidence type="ECO:0000256" key="10">
    <source>
        <dbReference type="ARBA" id="ARBA00023004"/>
    </source>
</evidence>
<dbReference type="GO" id="GO:0042773">
    <property type="term" value="P:ATP synthesis coupled electron transport"/>
    <property type="evidence" value="ECO:0007669"/>
    <property type="project" value="InterPro"/>
</dbReference>
<keyword evidence="12" id="KW-0520">NAD</keyword>
<evidence type="ECO:0000256" key="14">
    <source>
        <dbReference type="ARBA" id="ARBA00034078"/>
    </source>
</evidence>
<dbReference type="SUPFAM" id="SSF54292">
    <property type="entry name" value="2Fe-2S ferredoxin-like"/>
    <property type="match status" value="1"/>
</dbReference>
<dbReference type="InterPro" id="IPR017896">
    <property type="entry name" value="4Fe4S_Fe-S-bd"/>
</dbReference>
<dbReference type="InterPro" id="IPR036010">
    <property type="entry name" value="2Fe-2S_ferredoxin-like_sf"/>
</dbReference>
<evidence type="ECO:0000256" key="3">
    <source>
        <dbReference type="ARBA" id="ARBA00005404"/>
    </source>
</evidence>
<dbReference type="InterPro" id="IPR001041">
    <property type="entry name" value="2Fe-2S_ferredoxin-type"/>
</dbReference>
<evidence type="ECO:0000256" key="4">
    <source>
        <dbReference type="ARBA" id="ARBA00022485"/>
    </source>
</evidence>
<dbReference type="Gene3D" id="3.30.70.20">
    <property type="match status" value="1"/>
</dbReference>
<dbReference type="GO" id="GO:0051539">
    <property type="term" value="F:4 iron, 4 sulfur cluster binding"/>
    <property type="evidence" value="ECO:0007669"/>
    <property type="project" value="UniProtKB-KW"/>
</dbReference>
<keyword evidence="19" id="KW-1185">Reference proteome</keyword>
<dbReference type="PROSITE" id="PS00198">
    <property type="entry name" value="4FE4S_FER_1"/>
    <property type="match status" value="1"/>
</dbReference>
<protein>
    <submittedName>
        <fullName evidence="18">NADH-quinone oxidoreductase subunit G</fullName>
    </submittedName>
</protein>
<keyword evidence="13" id="KW-0472">Membrane</keyword>
<evidence type="ECO:0000256" key="2">
    <source>
        <dbReference type="ARBA" id="ARBA00004370"/>
    </source>
</evidence>
<keyword evidence="4" id="KW-0004">4Fe-4S</keyword>
<dbReference type="SMART" id="SM00929">
    <property type="entry name" value="NADH-G_4Fe-4S_3"/>
    <property type="match status" value="1"/>
</dbReference>
<feature type="domain" description="4Fe-4S ferredoxin-type" evidence="16">
    <location>
        <begin position="186"/>
        <end position="216"/>
    </location>
</feature>
<organism evidence="18 19">
    <name type="scientific">Hydrogenivirga caldilitoris</name>
    <dbReference type="NCBI Taxonomy" id="246264"/>
    <lineage>
        <taxon>Bacteria</taxon>
        <taxon>Pseudomonadati</taxon>
        <taxon>Aquificota</taxon>
        <taxon>Aquificia</taxon>
        <taxon>Aquificales</taxon>
        <taxon>Aquificaceae</taxon>
        <taxon>Hydrogenivirga</taxon>
    </lineage>
</organism>
<sequence>MAEKVKIVIDDKEYEVEKGKTVLQAALENGIDIPYFCYHPKLSIAGACRMCVVYWENINRLVISCNTPVQEGMVIRTHHTSEQVRENQKYLLQALMTRHPLDCPICDKAGECDLQNFGAIYGPQRQVVPISALEKEREEYDWESDFLEYYSNRCVVCYRCTRACDEVVGAHALYVENRGFDSNIVPTVRPMDTSTCEMCGICVHVCPVGAIISKPFKFWSRSWLLQRETTRCNLCPVGCEIQLEFGVGDWRSKRKVYRTKPTEELNICAKAFFGYDALNVDRLLKPYAHGREESVGNLVNLLNSILGVHERETAFVLSGYVPNEIIDSVVSIAKATSSYITAPQTTDFFKLAEALGDYRPPTIDEIKEADFYVFVGDDITSTATVLSYYTKGKVYRVGKGVRDEKFEPEDINLEDIERLEGSGVVVVNAASFRGEEAKELGERLKALKDKGHKILLLPKDGNVYGLYERVKELYSDIDEVVQKALKGEINSLVVFGEDITEYYEPETIEQLAERLEHLIVASPYDYGLSVRATVKIPMALIGETEGTYTTLFGEVKGKRFLPWAFDDIVFWKYLEESFAGKEGEIRVLRGGGVPPLKPEIHLYRNSWITKRSENLTKLYEKNREVSEYRI</sequence>
<dbReference type="CDD" id="cd00207">
    <property type="entry name" value="fer2"/>
    <property type="match status" value="1"/>
</dbReference>
<dbReference type="Pfam" id="PF22117">
    <property type="entry name" value="Fer4_Nqo3"/>
    <property type="match status" value="1"/>
</dbReference>
<evidence type="ECO:0000256" key="9">
    <source>
        <dbReference type="ARBA" id="ARBA00022967"/>
    </source>
</evidence>
<dbReference type="PANTHER" id="PTHR43105:SF10">
    <property type="entry name" value="NADH-QUINONE OXIDOREDUCTASE SUBUNIT G"/>
    <property type="match status" value="1"/>
</dbReference>
<dbReference type="PROSITE" id="PS51085">
    <property type="entry name" value="2FE2S_FER_2"/>
    <property type="match status" value="1"/>
</dbReference>
<evidence type="ECO:0000256" key="7">
    <source>
        <dbReference type="ARBA" id="ARBA00022723"/>
    </source>
</evidence>
<evidence type="ECO:0000259" key="15">
    <source>
        <dbReference type="PROSITE" id="PS51085"/>
    </source>
</evidence>
<dbReference type="Gene3D" id="3.10.20.740">
    <property type="match status" value="1"/>
</dbReference>
<comment type="cofactor">
    <cofactor evidence="1">
        <name>[4Fe-4S] cluster</name>
        <dbReference type="ChEBI" id="CHEBI:49883"/>
    </cofactor>
</comment>
<comment type="caution">
    <text evidence="18">The sequence shown here is derived from an EMBL/GenBank/DDBJ whole genome shotgun (WGS) entry which is preliminary data.</text>
</comment>
<dbReference type="Pfam" id="PF13510">
    <property type="entry name" value="Fer2_4"/>
    <property type="match status" value="1"/>
</dbReference>
<keyword evidence="10" id="KW-0408">Iron</keyword>
<dbReference type="SUPFAM" id="SSF53706">
    <property type="entry name" value="Formate dehydrogenase/DMSO reductase, domains 1-3"/>
    <property type="match status" value="1"/>
</dbReference>
<dbReference type="RefSeq" id="WP_121009107.1">
    <property type="nucleotide sequence ID" value="NZ_RCCJ01000001.1"/>
</dbReference>
<dbReference type="GO" id="GO:0048038">
    <property type="term" value="F:quinone binding"/>
    <property type="evidence" value="ECO:0007669"/>
    <property type="project" value="UniProtKB-KW"/>
</dbReference>
<evidence type="ECO:0000259" key="16">
    <source>
        <dbReference type="PROSITE" id="PS51379"/>
    </source>
</evidence>
<dbReference type="InterPro" id="IPR000283">
    <property type="entry name" value="NADH_UbQ_OxRdtase_75kDa_su_CS"/>
</dbReference>
<evidence type="ECO:0000256" key="12">
    <source>
        <dbReference type="ARBA" id="ARBA00023027"/>
    </source>
</evidence>
<evidence type="ECO:0000256" key="11">
    <source>
        <dbReference type="ARBA" id="ARBA00023014"/>
    </source>
</evidence>
<dbReference type="InterPro" id="IPR017900">
    <property type="entry name" value="4Fe4S_Fe_S_CS"/>
</dbReference>
<keyword evidence="7" id="KW-0479">Metal-binding</keyword>
<dbReference type="InterPro" id="IPR054351">
    <property type="entry name" value="NADH_UbQ_OxRdtase_ferredoxin"/>
</dbReference>
<dbReference type="FunFam" id="3.30.70.20:FF:000035">
    <property type="entry name" value="Iron hydrogenase 1"/>
    <property type="match status" value="1"/>
</dbReference>
<dbReference type="EMBL" id="RCCJ01000001">
    <property type="protein sequence ID" value="RLJ70041.1"/>
    <property type="molecule type" value="Genomic_DNA"/>
</dbReference>
<evidence type="ECO:0000256" key="6">
    <source>
        <dbReference type="ARBA" id="ARBA00022719"/>
    </source>
</evidence>
<evidence type="ECO:0000256" key="5">
    <source>
        <dbReference type="ARBA" id="ARBA00022714"/>
    </source>
</evidence>
<dbReference type="OrthoDB" id="9803192at2"/>
<accession>A0A497XP47</accession>
<evidence type="ECO:0000259" key="17">
    <source>
        <dbReference type="PROSITE" id="PS51839"/>
    </source>
</evidence>
<proteinExistence type="inferred from homology"/>